<proteinExistence type="predicted"/>
<evidence type="ECO:0000256" key="1">
    <source>
        <dbReference type="SAM" id="MobiDB-lite"/>
    </source>
</evidence>
<evidence type="ECO:0000313" key="3">
    <source>
        <dbReference type="EMBL" id="CAL4779642.1"/>
    </source>
</evidence>
<organism evidence="2">
    <name type="scientific">Cladocopium goreaui</name>
    <dbReference type="NCBI Taxonomy" id="2562237"/>
    <lineage>
        <taxon>Eukaryota</taxon>
        <taxon>Sar</taxon>
        <taxon>Alveolata</taxon>
        <taxon>Dinophyceae</taxon>
        <taxon>Suessiales</taxon>
        <taxon>Symbiodiniaceae</taxon>
        <taxon>Cladocopium</taxon>
    </lineage>
</organism>
<feature type="region of interest" description="Disordered" evidence="1">
    <location>
        <begin position="586"/>
        <end position="626"/>
    </location>
</feature>
<name>A0A9P1FZF7_9DINO</name>
<evidence type="ECO:0000313" key="2">
    <source>
        <dbReference type="EMBL" id="CAI3992330.1"/>
    </source>
</evidence>
<dbReference type="EMBL" id="CAMXCT010001699">
    <property type="protein sequence ID" value="CAI3992330.1"/>
    <property type="molecule type" value="Genomic_DNA"/>
</dbReference>
<accession>A0A9P1FZF7</accession>
<keyword evidence="4" id="KW-1185">Reference proteome</keyword>
<dbReference type="EMBL" id="CAMXCT020001699">
    <property type="protein sequence ID" value="CAL1145705.1"/>
    <property type="molecule type" value="Genomic_DNA"/>
</dbReference>
<comment type="caution">
    <text evidence="2">The sequence shown here is derived from an EMBL/GenBank/DDBJ whole genome shotgun (WGS) entry which is preliminary data.</text>
</comment>
<gene>
    <name evidence="2" type="ORF">C1SCF055_LOCUS19168</name>
</gene>
<dbReference type="OrthoDB" id="414723at2759"/>
<evidence type="ECO:0000313" key="4">
    <source>
        <dbReference type="Proteomes" id="UP001152797"/>
    </source>
</evidence>
<dbReference type="Proteomes" id="UP001152797">
    <property type="component" value="Unassembled WGS sequence"/>
</dbReference>
<dbReference type="EMBL" id="CAMXCT030001699">
    <property type="protein sequence ID" value="CAL4779642.1"/>
    <property type="molecule type" value="Genomic_DNA"/>
</dbReference>
<sequence length="946" mass="105646">MHAGPKTSLGCNWVNVWCPRSLCLWIGLDPDSIIQKIHHSKVLQDVFSGFAQQLDAGWQKRIRHLKAAKHRFASCTQPLQRMVVYLDAIISTLVWVSTQRDGADKAAALDFLEAMNEKDLVLMAMMSDLADETSQLLRMVDTESYDLSEFPAEVETLVSKMHHLVNKGNIFHQGFTAHMIQALERPRGFMAVFVETVFKAAMQTAGTYDAAGNLFWINFKWSAAPKVPINRDSVKRLQSKIFKDGPALFDRPTVIAVAEDISVSKGNLRRVSPEEPEHAYLFALKDAITNGESEDVQYKRVALCTSMIFEMLPTLEKIFFRGVNLRNNIIDEYDALTRSATQRTYELLTYKLNIEAKEGKMSSVDLYNAWSRHVHACASPLAETVSQNFVETALRFHDRILSNQELRTMVLNMDADYGKLSPLGVMSNIGQIMQKTKSPEQLLWVMATMADLMKTNECSPKDFTVRSLGGAVRQKGLVDLFVMKLDLKNYFLGQFLKQVTLKPSDLVFLCNLDTHVKFRAAMANKAIFGTLGETTRLMITMLATVVFGCQSDGPLKSCLKSTSDPLEVVNNCQFLADALSEISAKNKDESAGHPDSAGEKKQGDSQKVDDDDDGIETSLNDLVTPEQLEADDSGKLEVWLDFLKNKFDSFVTLVIDQDTVGDLKSVVEKCEILQKVEGPAMLLFDSKIAGEASSNPNCRLPPFQGKMLRRYVQTFTALRGNGGDTEVQEGDLRRTDMIAYMDGSRPGNDSSVNGCLVDTNGRSMNKVKQNFTLVYDEESLGDRKEKVRGFVQQTENLNVFTLDGLQLQKQSRKHYSGTNLGSNIGPIRALGYDDPACWRLSLADKKLLYSEKGKILTGGACGEENKVAKPTFADGMEPVSWHCSSPTLLAELLHSFRPKVVFRCPESDHLLILEAIKQKIPVVSIVWSSHHEKLLKQKAAKLTNHL</sequence>
<reference evidence="2" key="1">
    <citation type="submission" date="2022-10" db="EMBL/GenBank/DDBJ databases">
        <authorList>
            <person name="Chen Y."/>
            <person name="Dougan E. K."/>
            <person name="Chan C."/>
            <person name="Rhodes N."/>
            <person name="Thang M."/>
        </authorList>
    </citation>
    <scope>NUCLEOTIDE SEQUENCE</scope>
</reference>
<protein>
    <submittedName>
        <fullName evidence="2">Uncharacterized protein</fullName>
    </submittedName>
</protein>
<feature type="compositionally biased region" description="Basic and acidic residues" evidence="1">
    <location>
        <begin position="586"/>
        <end position="608"/>
    </location>
</feature>
<dbReference type="AlphaFoldDB" id="A0A9P1FZF7"/>
<reference evidence="3 4" key="2">
    <citation type="submission" date="2024-05" db="EMBL/GenBank/DDBJ databases">
        <authorList>
            <person name="Chen Y."/>
            <person name="Shah S."/>
            <person name="Dougan E. K."/>
            <person name="Thang M."/>
            <person name="Chan C."/>
        </authorList>
    </citation>
    <scope>NUCLEOTIDE SEQUENCE [LARGE SCALE GENOMIC DNA]</scope>
</reference>